<sequence length="195" mass="22526">MLLVETLATNHGQASAQPFGAVAFRGATWDLSHLAPFAFKMDVGQGLEVSVFVLFSCHCFTKSFRWDPRPSLMIPDHEIYVDEHERRVLCEQRYNLSRQFLREIVTNLESRRITLADDRRPNFVTLEHVDEASGQTLLYAVFFEVERDKSRKRLILRVQSAYVLEEGLTKRQRHAKKIALATLLRNVQKGKPVRA</sequence>
<dbReference type="EMBL" id="CP013480">
    <property type="protein sequence ID" value="ALS59992.1"/>
    <property type="molecule type" value="Genomic_DNA"/>
</dbReference>
<gene>
    <name evidence="1" type="ORF">AT302_09690</name>
</gene>
<protein>
    <recommendedName>
        <fullName evidence="3">Stationary phase growth adaptation protein</fullName>
    </recommendedName>
</protein>
<evidence type="ECO:0000313" key="1">
    <source>
        <dbReference type="EMBL" id="ALS59992.1"/>
    </source>
</evidence>
<organism evidence="1 2">
    <name type="scientific">Pandoraea norimbergensis</name>
    <dbReference type="NCBI Taxonomy" id="93219"/>
    <lineage>
        <taxon>Bacteria</taxon>
        <taxon>Pseudomonadati</taxon>
        <taxon>Pseudomonadota</taxon>
        <taxon>Betaproteobacteria</taxon>
        <taxon>Burkholderiales</taxon>
        <taxon>Burkholderiaceae</taxon>
        <taxon>Pandoraea</taxon>
    </lineage>
</organism>
<accession>A0ABM5WIH5</accession>
<dbReference type="Proteomes" id="UP000060277">
    <property type="component" value="Chromosome"/>
</dbReference>
<reference evidence="2" key="1">
    <citation type="submission" date="2015-12" db="EMBL/GenBank/DDBJ databases">
        <title>Complete genome sequence of Pandoraea norimbergensis DSM 11628.</title>
        <authorList>
            <person name="Ee R."/>
            <person name="Lim Y.-L."/>
            <person name="Yong D."/>
            <person name="Yin W.-F."/>
            <person name="Chan K.-G."/>
        </authorList>
    </citation>
    <scope>NUCLEOTIDE SEQUENCE [LARGE SCALE GENOMIC DNA]</scope>
    <source>
        <strain evidence="2">DSM 11628</strain>
    </source>
</reference>
<dbReference type="RefSeq" id="WP_058376911.1">
    <property type="nucleotide sequence ID" value="NZ_CP013480.3"/>
</dbReference>
<proteinExistence type="predicted"/>
<evidence type="ECO:0000313" key="2">
    <source>
        <dbReference type="Proteomes" id="UP000060277"/>
    </source>
</evidence>
<keyword evidence="2" id="KW-1185">Reference proteome</keyword>
<evidence type="ECO:0008006" key="3">
    <source>
        <dbReference type="Google" id="ProtNLM"/>
    </source>
</evidence>
<name>A0ABM5WIH5_9BURK</name>